<dbReference type="InterPro" id="IPR029751">
    <property type="entry name" value="Ribosomal_L25_dom"/>
</dbReference>
<accession>A0A285USE8</accession>
<comment type="subunit">
    <text evidence="5">Part of the 50S ribosomal subunit; part of the 5S rRNA/L5/L18/L25 subcomplex. Contacts the 5S rRNA. Binds to the 5S rRNA independently of L5 and L18.</text>
</comment>
<comment type="similarity">
    <text evidence="5">Belongs to the bacterial ribosomal protein bL25 family. CTC subfamily.</text>
</comment>
<sequence>MSVLLQATRRNKGPRGELSKMRNNGMLPAVVYGYNTESIPVVLDYKETAKAVQKYGRTSVFQLEVEGKKVNAVITNVQRCALKGHVKHVDFLSINMSEELEVEVPVVAVGESAGVKVGGVLNQPVRELKIKVKPAEMPDQIEVDVSSLEIGDVISVRDLNLNFEILNADEDTLFTVTPPGVAKDDTAGQGDTENADIKATEAPESEN</sequence>
<dbReference type="Pfam" id="PF14693">
    <property type="entry name" value="Ribosomal_TL5_C"/>
    <property type="match status" value="1"/>
</dbReference>
<comment type="function">
    <text evidence="5">This is one of the proteins that binds to the 5S RNA in the ribosome where it forms part of the central protuberance.</text>
</comment>
<evidence type="ECO:0000259" key="8">
    <source>
        <dbReference type="Pfam" id="PF14693"/>
    </source>
</evidence>
<dbReference type="GO" id="GO:0003735">
    <property type="term" value="F:structural constituent of ribosome"/>
    <property type="evidence" value="ECO:0007669"/>
    <property type="project" value="InterPro"/>
</dbReference>
<dbReference type="GO" id="GO:0006412">
    <property type="term" value="P:translation"/>
    <property type="evidence" value="ECO:0007669"/>
    <property type="project" value="UniProtKB-UniRule"/>
</dbReference>
<dbReference type="CDD" id="cd00495">
    <property type="entry name" value="Ribosomal_L25_TL5_CTC"/>
    <property type="match status" value="1"/>
</dbReference>
<keyword evidence="10" id="KW-1185">Reference proteome</keyword>
<feature type="domain" description="Large ribosomal subunit protein bL25 L25" evidence="7">
    <location>
        <begin position="5"/>
        <end position="91"/>
    </location>
</feature>
<dbReference type="Pfam" id="PF01386">
    <property type="entry name" value="Ribosomal_L25p"/>
    <property type="match status" value="1"/>
</dbReference>
<dbReference type="HAMAP" id="MF_01334">
    <property type="entry name" value="Ribosomal_bL25_CTC"/>
    <property type="match status" value="1"/>
</dbReference>
<feature type="region of interest" description="Disordered" evidence="6">
    <location>
        <begin position="179"/>
        <end position="207"/>
    </location>
</feature>
<dbReference type="GO" id="GO:0008097">
    <property type="term" value="F:5S rRNA binding"/>
    <property type="evidence" value="ECO:0007669"/>
    <property type="project" value="InterPro"/>
</dbReference>
<dbReference type="InterPro" id="IPR037121">
    <property type="entry name" value="Ribosomal_bL25_C"/>
</dbReference>
<keyword evidence="2 5" id="KW-0694">RNA-binding</keyword>
<dbReference type="EMBL" id="OBQC01000023">
    <property type="protein sequence ID" value="SOC44742.1"/>
    <property type="molecule type" value="Genomic_DNA"/>
</dbReference>
<dbReference type="InterPro" id="IPR020930">
    <property type="entry name" value="Ribosomal_uL5_bac-type"/>
</dbReference>
<evidence type="ECO:0000256" key="1">
    <source>
        <dbReference type="ARBA" id="ARBA00022730"/>
    </source>
</evidence>
<evidence type="ECO:0000256" key="4">
    <source>
        <dbReference type="ARBA" id="ARBA00023274"/>
    </source>
</evidence>
<keyword evidence="4 5" id="KW-0687">Ribonucleoprotein</keyword>
<dbReference type="AlphaFoldDB" id="A0A285USE8"/>
<proteinExistence type="inferred from homology"/>
<name>A0A285USE8_9BACL</name>
<evidence type="ECO:0000256" key="6">
    <source>
        <dbReference type="SAM" id="MobiDB-lite"/>
    </source>
</evidence>
<feature type="domain" description="Large ribosomal subunit protein bL25 beta" evidence="8">
    <location>
        <begin position="100"/>
        <end position="179"/>
    </location>
</feature>
<dbReference type="Proteomes" id="UP000219252">
    <property type="component" value="Unassembled WGS sequence"/>
</dbReference>
<evidence type="ECO:0000313" key="10">
    <source>
        <dbReference type="Proteomes" id="UP000219252"/>
    </source>
</evidence>
<evidence type="ECO:0000259" key="7">
    <source>
        <dbReference type="Pfam" id="PF01386"/>
    </source>
</evidence>
<dbReference type="InterPro" id="IPR020056">
    <property type="entry name" value="Rbsml_bL25/Gln-tRNA_synth_N"/>
</dbReference>
<keyword evidence="3 5" id="KW-0689">Ribosomal protein</keyword>
<evidence type="ECO:0000256" key="5">
    <source>
        <dbReference type="HAMAP-Rule" id="MF_01334"/>
    </source>
</evidence>
<dbReference type="InterPro" id="IPR001021">
    <property type="entry name" value="Ribosomal_bL25_long"/>
</dbReference>
<dbReference type="NCBIfam" id="NF004133">
    <property type="entry name" value="PRK05618.2-4"/>
    <property type="match status" value="1"/>
</dbReference>
<protein>
    <recommendedName>
        <fullName evidence="5">Large ribosomal subunit protein bL25</fullName>
    </recommendedName>
    <alternativeName>
        <fullName evidence="5">General stress protein CTC</fullName>
    </alternativeName>
</protein>
<dbReference type="InterPro" id="IPR011035">
    <property type="entry name" value="Ribosomal_bL25/Gln-tRNA_synth"/>
</dbReference>
<dbReference type="PANTHER" id="PTHR33284:SF1">
    <property type="entry name" value="RIBOSOMAL PROTEIN L25_GLN-TRNA SYNTHETASE, ANTI-CODON-BINDING DOMAIN-CONTAINING PROTEIN"/>
    <property type="match status" value="1"/>
</dbReference>
<evidence type="ECO:0000256" key="2">
    <source>
        <dbReference type="ARBA" id="ARBA00022884"/>
    </source>
</evidence>
<organism evidence="9 10">
    <name type="scientific">Ureibacillus acetophenoni</name>
    <dbReference type="NCBI Taxonomy" id="614649"/>
    <lineage>
        <taxon>Bacteria</taxon>
        <taxon>Bacillati</taxon>
        <taxon>Bacillota</taxon>
        <taxon>Bacilli</taxon>
        <taxon>Bacillales</taxon>
        <taxon>Caryophanaceae</taxon>
        <taxon>Ureibacillus</taxon>
    </lineage>
</organism>
<dbReference type="OrthoDB" id="9790002at2"/>
<evidence type="ECO:0000313" key="9">
    <source>
        <dbReference type="EMBL" id="SOC44742.1"/>
    </source>
</evidence>
<dbReference type="Gene3D" id="2.40.240.10">
    <property type="entry name" value="Ribosomal Protein L25, Chain P"/>
    <property type="match status" value="1"/>
</dbReference>
<dbReference type="InterPro" id="IPR020057">
    <property type="entry name" value="Ribosomal_bL25_b-dom"/>
</dbReference>
<gene>
    <name evidence="5" type="primary">rplY</name>
    <name evidence="5" type="synonym">ctc</name>
    <name evidence="9" type="ORF">SAMN05877842_12327</name>
</gene>
<dbReference type="Gene3D" id="2.170.120.20">
    <property type="entry name" value="Ribosomal protein L25, beta domain"/>
    <property type="match status" value="1"/>
</dbReference>
<dbReference type="SUPFAM" id="SSF50715">
    <property type="entry name" value="Ribosomal protein L25-like"/>
    <property type="match status" value="1"/>
</dbReference>
<dbReference type="PANTHER" id="PTHR33284">
    <property type="entry name" value="RIBOSOMAL PROTEIN L25/GLN-TRNA SYNTHETASE, ANTI-CODON-BINDING DOMAIN-CONTAINING PROTEIN"/>
    <property type="match status" value="1"/>
</dbReference>
<evidence type="ECO:0000256" key="3">
    <source>
        <dbReference type="ARBA" id="ARBA00022980"/>
    </source>
</evidence>
<dbReference type="NCBIfam" id="TIGR00731">
    <property type="entry name" value="bL25_bact_ctc"/>
    <property type="match status" value="1"/>
</dbReference>
<dbReference type="GO" id="GO:0022625">
    <property type="term" value="C:cytosolic large ribosomal subunit"/>
    <property type="evidence" value="ECO:0007669"/>
    <property type="project" value="TreeGrafter"/>
</dbReference>
<keyword evidence="1 5" id="KW-0699">rRNA-binding</keyword>
<dbReference type="RefSeq" id="WP_097151217.1">
    <property type="nucleotide sequence ID" value="NZ_OBQC01000023.1"/>
</dbReference>
<reference evidence="10" key="1">
    <citation type="submission" date="2017-08" db="EMBL/GenBank/DDBJ databases">
        <authorList>
            <person name="Varghese N."/>
            <person name="Submissions S."/>
        </authorList>
    </citation>
    <scope>NUCLEOTIDE SEQUENCE [LARGE SCALE GENOMIC DNA]</scope>
    <source>
        <strain evidence="10">JC23</strain>
    </source>
</reference>